<keyword evidence="3" id="KW-0472">Membrane</keyword>
<gene>
    <name evidence="4" type="ORF">SAMN05216251_102543</name>
</gene>
<feature type="region of interest" description="Disordered" evidence="2">
    <location>
        <begin position="1"/>
        <end position="28"/>
    </location>
</feature>
<dbReference type="Pfam" id="PF14362">
    <property type="entry name" value="DUF4407"/>
    <property type="match status" value="1"/>
</dbReference>
<keyword evidence="5" id="KW-1185">Reference proteome</keyword>
<dbReference type="AlphaFoldDB" id="A0A1I1ZQT0"/>
<dbReference type="InterPro" id="IPR025519">
    <property type="entry name" value="DUF4407"/>
</dbReference>
<evidence type="ECO:0000256" key="2">
    <source>
        <dbReference type="SAM" id="MobiDB-lite"/>
    </source>
</evidence>
<accession>A0A1I1ZQT0</accession>
<keyword evidence="3" id="KW-0812">Transmembrane</keyword>
<evidence type="ECO:0000256" key="1">
    <source>
        <dbReference type="SAM" id="Coils"/>
    </source>
</evidence>
<dbReference type="STRING" id="380248.SAMN05216251_102543"/>
<name>A0A1I1ZQT0_9ACTN</name>
<organism evidence="4 5">
    <name type="scientific">Actinacidiphila alni</name>
    <dbReference type="NCBI Taxonomy" id="380248"/>
    <lineage>
        <taxon>Bacteria</taxon>
        <taxon>Bacillati</taxon>
        <taxon>Actinomycetota</taxon>
        <taxon>Actinomycetes</taxon>
        <taxon>Kitasatosporales</taxon>
        <taxon>Streptomycetaceae</taxon>
        <taxon>Actinacidiphila</taxon>
    </lineage>
</organism>
<keyword evidence="1" id="KW-0175">Coiled coil</keyword>
<dbReference type="EMBL" id="FONG01000002">
    <property type="protein sequence ID" value="SFE34001.1"/>
    <property type="molecule type" value="Genomic_DNA"/>
</dbReference>
<feature type="transmembrane region" description="Helical" evidence="3">
    <location>
        <begin position="119"/>
        <end position="143"/>
    </location>
</feature>
<evidence type="ECO:0000313" key="5">
    <source>
        <dbReference type="Proteomes" id="UP000199323"/>
    </source>
</evidence>
<protein>
    <recommendedName>
        <fullName evidence="6">DUF4407 domain-containing protein</fullName>
    </recommendedName>
</protein>
<dbReference type="Proteomes" id="UP000199323">
    <property type="component" value="Unassembled WGS sequence"/>
</dbReference>
<feature type="transmembrane region" description="Helical" evidence="3">
    <location>
        <begin position="54"/>
        <end position="73"/>
    </location>
</feature>
<evidence type="ECO:0008006" key="6">
    <source>
        <dbReference type="Google" id="ProtNLM"/>
    </source>
</evidence>
<proteinExistence type="predicted"/>
<evidence type="ECO:0000313" key="4">
    <source>
        <dbReference type="EMBL" id="SFE34001.1"/>
    </source>
</evidence>
<feature type="coiled-coil region" evidence="1">
    <location>
        <begin position="203"/>
        <end position="230"/>
    </location>
</feature>
<sequence length="448" mass="49318">MSNDTAVRPAPAATPQAGPPPRRPAPRDHGRLLRVLTGVDEELLAEVRHERSKFTSLGGVVLGTAVVAAFSMWNFATEALGRVSLFAALPTVIWFLFILNLDRWLITPVPGTRRRIGPVVLRLLVALMLGVIVAEPLVLRIFATAIEEHIAQERADDLDVLRGRLEVCTTETSGAGGALPANCPGRKYVVTFGATSAAKTGQLKTLRADAAALQQRVNQENHDLATLDAQVRDECRQLIRDAASGLLERTSECQRLRAQERDFRKTHAIGAEESRLAGMNRNISVLDNEVTAARGSYEKSRAAAIDQRLAKEREQQKSPGVLERMQALDDLATGKAVLFCGIWLVRALFVFLDVLPVLAKFLGGESTYERMLTSESNCAVRMHAERVRLAELRAAADTEIAQHAINQEIERSRAESEAAHREVVARTNIRTRQAINALEEELRRASVR</sequence>
<reference evidence="4 5" key="1">
    <citation type="submission" date="2016-10" db="EMBL/GenBank/DDBJ databases">
        <authorList>
            <person name="de Groot N.N."/>
        </authorList>
    </citation>
    <scope>NUCLEOTIDE SEQUENCE [LARGE SCALE GENOMIC DNA]</scope>
    <source>
        <strain evidence="4 5">CGMCC 4.3510</strain>
    </source>
</reference>
<evidence type="ECO:0000256" key="3">
    <source>
        <dbReference type="SAM" id="Phobius"/>
    </source>
</evidence>
<keyword evidence="3" id="KW-1133">Transmembrane helix</keyword>
<feature type="transmembrane region" description="Helical" evidence="3">
    <location>
        <begin position="79"/>
        <end position="99"/>
    </location>
</feature>